<feature type="transmembrane region" description="Helical" evidence="1">
    <location>
        <begin position="111"/>
        <end position="133"/>
    </location>
</feature>
<sequence length="144" mass="15908">MTTHLNKPGTVFWVVAILALIWNVIGAMAYLVDAFMSTEALAQLPEEQRLLYETRPAWVTASFAIAVWSGVLGAIALLLRKKWAITAFIISLIGVLAQNVYQFFLSNTFEVMGTSAMIFPIIIIIISVLLILFSKNALKKGYLG</sequence>
<name>A0A3G2L725_9FLAO</name>
<evidence type="ECO:0000313" key="3">
    <source>
        <dbReference type="Proteomes" id="UP000276309"/>
    </source>
</evidence>
<accession>A0A3G2L725</accession>
<dbReference type="OrthoDB" id="1143964at2"/>
<proteinExistence type="predicted"/>
<dbReference type="Proteomes" id="UP000276309">
    <property type="component" value="Chromosome"/>
</dbReference>
<evidence type="ECO:0000256" key="1">
    <source>
        <dbReference type="SAM" id="Phobius"/>
    </source>
</evidence>
<feature type="transmembrane region" description="Helical" evidence="1">
    <location>
        <begin position="85"/>
        <end position="105"/>
    </location>
</feature>
<keyword evidence="1" id="KW-1133">Transmembrane helix</keyword>
<dbReference type="RefSeq" id="WP_121849063.1">
    <property type="nucleotide sequence ID" value="NZ_CP032050.1"/>
</dbReference>
<dbReference type="EMBL" id="CP032050">
    <property type="protein sequence ID" value="AYN68048.1"/>
    <property type="molecule type" value="Genomic_DNA"/>
</dbReference>
<feature type="transmembrane region" description="Helical" evidence="1">
    <location>
        <begin position="12"/>
        <end position="36"/>
    </location>
</feature>
<keyword evidence="3" id="KW-1185">Reference proteome</keyword>
<keyword evidence="1" id="KW-0472">Membrane</keyword>
<dbReference type="KEGG" id="emar:D1013_12030"/>
<keyword evidence="1" id="KW-0812">Transmembrane</keyword>
<feature type="transmembrane region" description="Helical" evidence="1">
    <location>
        <begin position="56"/>
        <end position="78"/>
    </location>
</feature>
<evidence type="ECO:0008006" key="4">
    <source>
        <dbReference type="Google" id="ProtNLM"/>
    </source>
</evidence>
<dbReference type="AlphaFoldDB" id="A0A3G2L725"/>
<organism evidence="2 3">
    <name type="scientific">Euzebyella marina</name>
    <dbReference type="NCBI Taxonomy" id="1761453"/>
    <lineage>
        <taxon>Bacteria</taxon>
        <taxon>Pseudomonadati</taxon>
        <taxon>Bacteroidota</taxon>
        <taxon>Flavobacteriia</taxon>
        <taxon>Flavobacteriales</taxon>
        <taxon>Flavobacteriaceae</taxon>
        <taxon>Euzebyella</taxon>
    </lineage>
</organism>
<evidence type="ECO:0000313" key="2">
    <source>
        <dbReference type="EMBL" id="AYN68048.1"/>
    </source>
</evidence>
<reference evidence="2 3" key="1">
    <citation type="submission" date="2018-08" db="EMBL/GenBank/DDBJ databases">
        <title>The reduced genetic potential of extracellular carbohydrate catabolism in Euzebyella marina RN62, a Flavobacteriia bacterium isolated from the hadal water.</title>
        <authorList>
            <person name="Xue C."/>
        </authorList>
    </citation>
    <scope>NUCLEOTIDE SEQUENCE [LARGE SCALE GENOMIC DNA]</scope>
    <source>
        <strain evidence="2 3">RN62</strain>
    </source>
</reference>
<gene>
    <name evidence="2" type="ORF">D1013_12030</name>
</gene>
<protein>
    <recommendedName>
        <fullName evidence="4">Sugar transporter</fullName>
    </recommendedName>
</protein>